<dbReference type="PANTHER" id="PTHR43591:SF10">
    <property type="entry name" value="ABC TRANSMEMBRANE TYPE-1 DOMAIN-CONTAINING PROTEIN-RELATED"/>
    <property type="match status" value="1"/>
</dbReference>
<dbReference type="SUPFAM" id="SSF53335">
    <property type="entry name" value="S-adenosyl-L-methionine-dependent methyltransferases"/>
    <property type="match status" value="1"/>
</dbReference>
<reference evidence="1 2" key="1">
    <citation type="submission" date="2021-11" db="EMBL/GenBank/DDBJ databases">
        <title>Black yeast isolated from Biological Soil Crust.</title>
        <authorList>
            <person name="Kurbessoian T."/>
        </authorList>
    </citation>
    <scope>NUCLEOTIDE SEQUENCE [LARGE SCALE GENOMIC DNA]</scope>
    <source>
        <strain evidence="1 2">CCFEE 5522</strain>
    </source>
</reference>
<dbReference type="Pfam" id="PF13489">
    <property type="entry name" value="Methyltransf_23"/>
    <property type="match status" value="1"/>
</dbReference>
<name>A0AAV9J8Z2_9PEZI</name>
<dbReference type="AlphaFoldDB" id="A0AAV9J8Z2"/>
<dbReference type="PANTHER" id="PTHR43591">
    <property type="entry name" value="METHYLTRANSFERASE"/>
    <property type="match status" value="1"/>
</dbReference>
<gene>
    <name evidence="1" type="ORF">LTR36_008039</name>
</gene>
<evidence type="ECO:0000313" key="2">
    <source>
        <dbReference type="Proteomes" id="UP001324427"/>
    </source>
</evidence>
<keyword evidence="2" id="KW-1185">Reference proteome</keyword>
<evidence type="ECO:0000313" key="1">
    <source>
        <dbReference type="EMBL" id="KAK4541438.1"/>
    </source>
</evidence>
<dbReference type="Gene3D" id="3.40.50.150">
    <property type="entry name" value="Vaccinia Virus protein VP39"/>
    <property type="match status" value="1"/>
</dbReference>
<evidence type="ECO:0008006" key="3">
    <source>
        <dbReference type="Google" id="ProtNLM"/>
    </source>
</evidence>
<dbReference type="GO" id="GO:0008168">
    <property type="term" value="F:methyltransferase activity"/>
    <property type="evidence" value="ECO:0007669"/>
    <property type="project" value="TreeGrafter"/>
</dbReference>
<sequence>MAAEAAPAHEGAAIEVDRAFVDQDSSYGTDAQSELTSLSSSVTAYTFENGRRYHAYKAGKYYTPNDEQEMDREDMKHHWAKLILSGKLHLAPIGASPGKILDLGTGTGIWCVEMGDLYPSATIIGTDLSKIQPSWVPPNVSFEIDDFDDEWTYGAATFNLIHNRFNSTAVSDWPALSRKCFDALAPGGYLELVDLTNPPQSDDDTMPENSQLGKFFEALTDGCAKVGRDVHVPRKWRPLLQDAGFVNIEERVFKVPIGGWPKDRKMKEAGVFEMETLREGLPAIGMGFFTRVLQWKPDEVQVFFAKVRQELDDKGIHAWLPM</sequence>
<dbReference type="EMBL" id="JAVFHQ010000053">
    <property type="protein sequence ID" value="KAK4541438.1"/>
    <property type="molecule type" value="Genomic_DNA"/>
</dbReference>
<organism evidence="1 2">
    <name type="scientific">Oleoguttula mirabilis</name>
    <dbReference type="NCBI Taxonomy" id="1507867"/>
    <lineage>
        <taxon>Eukaryota</taxon>
        <taxon>Fungi</taxon>
        <taxon>Dikarya</taxon>
        <taxon>Ascomycota</taxon>
        <taxon>Pezizomycotina</taxon>
        <taxon>Dothideomycetes</taxon>
        <taxon>Dothideomycetidae</taxon>
        <taxon>Mycosphaerellales</taxon>
        <taxon>Teratosphaeriaceae</taxon>
        <taxon>Oleoguttula</taxon>
    </lineage>
</organism>
<comment type="caution">
    <text evidence="1">The sequence shown here is derived from an EMBL/GenBank/DDBJ whole genome shotgun (WGS) entry which is preliminary data.</text>
</comment>
<accession>A0AAV9J8Z2</accession>
<dbReference type="InterPro" id="IPR029063">
    <property type="entry name" value="SAM-dependent_MTases_sf"/>
</dbReference>
<protein>
    <recommendedName>
        <fullName evidence="3">S-adenosyl-L-methionine-dependent methyltransferase</fullName>
    </recommendedName>
</protein>
<proteinExistence type="predicted"/>
<dbReference type="CDD" id="cd02440">
    <property type="entry name" value="AdoMet_MTases"/>
    <property type="match status" value="1"/>
</dbReference>
<dbReference type="Proteomes" id="UP001324427">
    <property type="component" value="Unassembled WGS sequence"/>
</dbReference>